<dbReference type="Gene3D" id="2.60.40.10">
    <property type="entry name" value="Immunoglobulins"/>
    <property type="match status" value="6"/>
</dbReference>
<accession>A0A7X6DLY5</accession>
<dbReference type="InterPro" id="IPR013783">
    <property type="entry name" value="Ig-like_fold"/>
</dbReference>
<sequence length="1047" mass="112161">MTEAESPDTRERGFPASKRRFLIASFPAPISLLFPVLLFWLLFQPAPSEGAGTFTAFEKTFSRGEGEPILVESEFTVIDPEASYLLKISSNGLKDAPNEKVGASEILLNGVQIVGSSRFSQRETSFKKPITLKEKNILQVKLKGRPGGEMTLRIEGTDRITPQLSILAPKTRLLINDPRPTFILKYEDATAGVDRKSLRAVLNGKDIASLFELGETEGTYTPDRLPDDAYTFVASIADFAENRAEARATFQLDATPPETRLLPSDPPGGSDWYPASRLEASDPEGGAGLTELRYRIDSHPEVVIRPDADLLFSERRTLSAPLPQEGKFDLLYYAIDRAGNQEAVQQRTVQIDGTPPQIKAHLSPPPNEFGWHRTDVTVSFEATDLLSGLASTTPPMPITAEGENQPAQGIAVDRAGNETRIAASIWIDKTPPILSLDSVPEEAALATKAVPLTFSFSDSLSQVRPDRLTVVLNRVDLSPVFRPQEGQATKTFAMADREYLLIASIEDRAGNKTELTRRFTIDTLPPELTVAAAEGDRPIKATAARLIGKAVDATTSVRSLRVNEIEIPLQTGGEFTAPFPLLNEGLNSLKIEAVDEAGNVAVKEINLVRDTVGPEFSEMAPAPGSFSRQPTVTLSGRVRDLATGVVSLQINGAAIPFAPEQGDRFSVEVPLPVEGENPIEIMAVDETGHQTVYPRFSVVRDTAPPVVEVVQPVPGSSVASSPSVVTGKILDAGPITAFSLNGRPVALQGNRFSAEIPLQTGENTLRFSATDAAGNNTEAHRTILLDPTLPEMKITSPREGQLIASKTVDLVGRVADPTSSISWVMINGIRIVPTVTGDFATVFPLNVEGENRFDFMASDLAGNHVSASLTVIRDTVPPDLSLVHPAGGRYTDEPTLPLTGTASDRGGSAVSVRVDDVSVPLKEGRFKTIVALKEGENTLQLTATDAAGNVKTLSRKVILDTRPPKITIDAPPAGAPISTSVIILSGTVTDAGPLRSVTLDGNPVPVKEGAFTFPVVLSPGANTLVLSATDIAGNTGTVRWEVTLSEP</sequence>
<dbReference type="InterPro" id="IPR022038">
    <property type="entry name" value="Ig-like_bact"/>
</dbReference>
<keyword evidence="2" id="KW-0472">Membrane</keyword>
<feature type="domain" description="Ig-like" evidence="3">
    <location>
        <begin position="495"/>
        <end position="522"/>
    </location>
</feature>
<dbReference type="AlphaFoldDB" id="A0A7X6DLY5"/>
<dbReference type="RefSeq" id="WP_168057825.1">
    <property type="nucleotide sequence ID" value="NZ_VTOW01000001.1"/>
</dbReference>
<feature type="region of interest" description="Disordered" evidence="1">
    <location>
        <begin position="884"/>
        <end position="907"/>
    </location>
</feature>
<dbReference type="Proteomes" id="UP000534783">
    <property type="component" value="Unassembled WGS sequence"/>
</dbReference>
<dbReference type="Pfam" id="PF09136">
    <property type="entry name" value="Glucodextran_B"/>
    <property type="match status" value="4"/>
</dbReference>
<feature type="region of interest" description="Disordered" evidence="1">
    <location>
        <begin position="256"/>
        <end position="284"/>
    </location>
</feature>
<evidence type="ECO:0000256" key="1">
    <source>
        <dbReference type="SAM" id="MobiDB-lite"/>
    </source>
</evidence>
<dbReference type="Pfam" id="PF12245">
    <property type="entry name" value="Big_3_2"/>
    <property type="match status" value="2"/>
</dbReference>
<evidence type="ECO:0000259" key="3">
    <source>
        <dbReference type="Pfam" id="PF12245"/>
    </source>
</evidence>
<proteinExistence type="predicted"/>
<evidence type="ECO:0000256" key="2">
    <source>
        <dbReference type="SAM" id="Phobius"/>
    </source>
</evidence>
<evidence type="ECO:0000313" key="5">
    <source>
        <dbReference type="Proteomes" id="UP000534783"/>
    </source>
</evidence>
<organism evidence="4 5">
    <name type="scientific">Candidatus Manganitrophus noduliformans</name>
    <dbReference type="NCBI Taxonomy" id="2606439"/>
    <lineage>
        <taxon>Bacteria</taxon>
        <taxon>Pseudomonadati</taxon>
        <taxon>Nitrospirota</taxon>
        <taxon>Nitrospiria</taxon>
        <taxon>Candidatus Troglogloeales</taxon>
        <taxon>Candidatus Manganitrophaceae</taxon>
        <taxon>Candidatus Manganitrophus</taxon>
    </lineage>
</organism>
<keyword evidence="5" id="KW-1185">Reference proteome</keyword>
<protein>
    <recommendedName>
        <fullName evidence="3">Ig-like domain-containing protein</fullName>
    </recommendedName>
</protein>
<keyword evidence="2" id="KW-1133">Transmembrane helix</keyword>
<comment type="caution">
    <text evidence="4">The sequence shown here is derived from an EMBL/GenBank/DDBJ whole genome shotgun (WGS) entry which is preliminary data.</text>
</comment>
<name>A0A7X6DLY5_9BACT</name>
<feature type="domain" description="Ig-like" evidence="3">
    <location>
        <begin position="321"/>
        <end position="352"/>
    </location>
</feature>
<reference evidence="4 5" key="1">
    <citation type="journal article" date="2020" name="Nature">
        <title>Bacterial chemolithoautotrophy via manganese oxidation.</title>
        <authorList>
            <person name="Yu H."/>
            <person name="Leadbetter J.R."/>
        </authorList>
    </citation>
    <scope>NUCLEOTIDE SEQUENCE [LARGE SCALE GENOMIC DNA]</scope>
    <source>
        <strain evidence="4 5">Mn-1</strain>
    </source>
</reference>
<dbReference type="EMBL" id="VTOW01000001">
    <property type="protein sequence ID" value="NKE69529.1"/>
    <property type="molecule type" value="Genomic_DNA"/>
</dbReference>
<keyword evidence="2" id="KW-0812">Transmembrane</keyword>
<evidence type="ECO:0000313" key="4">
    <source>
        <dbReference type="EMBL" id="NKE69529.1"/>
    </source>
</evidence>
<feature type="transmembrane region" description="Helical" evidence="2">
    <location>
        <begin position="21"/>
        <end position="43"/>
    </location>
</feature>
<gene>
    <name evidence="4" type="ORF">MNODULE_02030</name>
</gene>